<dbReference type="InterPro" id="IPR011335">
    <property type="entry name" value="Restrct_endonuc-II-like"/>
</dbReference>
<proteinExistence type="inferred from homology"/>
<comment type="caution">
    <text evidence="7">The sequence shown here is derived from an EMBL/GenBank/DDBJ whole genome shotgun (WGS) entry which is preliminary data.</text>
</comment>
<evidence type="ECO:0008006" key="9">
    <source>
        <dbReference type="Google" id="ProtNLM"/>
    </source>
</evidence>
<dbReference type="SUPFAM" id="SSF52980">
    <property type="entry name" value="Restriction endonuclease-like"/>
    <property type="match status" value="1"/>
</dbReference>
<comment type="similarity">
    <text evidence="6">Belongs to the Vsr family.</text>
</comment>
<keyword evidence="3" id="KW-0227">DNA damage</keyword>
<evidence type="ECO:0000256" key="4">
    <source>
        <dbReference type="ARBA" id="ARBA00022801"/>
    </source>
</evidence>
<protein>
    <recommendedName>
        <fullName evidence="9">T/G mismatch-specific endonuclease</fullName>
    </recommendedName>
</protein>
<name>A0ABQ2B8A9_9MICO</name>
<dbReference type="InterPro" id="IPR004603">
    <property type="entry name" value="DNA_mismatch_endonuc_vsr"/>
</dbReference>
<sequence length="121" mass="13890">MSAAKRRDTEAEIGLRRQLHARGLRYRVAFPVPGQRRRTIDIAFTRQRVAVFVDGCFWHGCPDHGTTPRANNEWWATKLGANQARDRDTDRLLAAMDWVVVRVWEHEPVDEAAGRVEAAVR</sequence>
<keyword evidence="1" id="KW-0540">Nuclease</keyword>
<keyword evidence="5" id="KW-0234">DNA repair</keyword>
<keyword evidence="2" id="KW-0255">Endonuclease</keyword>
<reference evidence="8" key="1">
    <citation type="journal article" date="2019" name="Int. J. Syst. Evol. Microbiol.">
        <title>The Global Catalogue of Microorganisms (GCM) 10K type strain sequencing project: providing services to taxonomists for standard genome sequencing and annotation.</title>
        <authorList>
            <consortium name="The Broad Institute Genomics Platform"/>
            <consortium name="The Broad Institute Genome Sequencing Center for Infectious Disease"/>
            <person name="Wu L."/>
            <person name="Ma J."/>
        </authorList>
    </citation>
    <scope>NUCLEOTIDE SEQUENCE [LARGE SCALE GENOMIC DNA]</scope>
    <source>
        <strain evidence="8">CCM 8653</strain>
    </source>
</reference>
<accession>A0ABQ2B8A9</accession>
<dbReference type="Proteomes" id="UP000632535">
    <property type="component" value="Unassembled WGS sequence"/>
</dbReference>
<evidence type="ECO:0000256" key="2">
    <source>
        <dbReference type="ARBA" id="ARBA00022759"/>
    </source>
</evidence>
<dbReference type="CDD" id="cd00221">
    <property type="entry name" value="Vsr"/>
    <property type="match status" value="1"/>
</dbReference>
<dbReference type="Gene3D" id="3.40.960.10">
    <property type="entry name" value="VSR Endonuclease"/>
    <property type="match status" value="1"/>
</dbReference>
<dbReference type="Pfam" id="PF03852">
    <property type="entry name" value="Vsr"/>
    <property type="match status" value="1"/>
</dbReference>
<dbReference type="NCBIfam" id="TIGR00632">
    <property type="entry name" value="vsr"/>
    <property type="match status" value="1"/>
</dbReference>
<evidence type="ECO:0000256" key="1">
    <source>
        <dbReference type="ARBA" id="ARBA00022722"/>
    </source>
</evidence>
<evidence type="ECO:0000256" key="3">
    <source>
        <dbReference type="ARBA" id="ARBA00022763"/>
    </source>
</evidence>
<evidence type="ECO:0000313" key="7">
    <source>
        <dbReference type="EMBL" id="GGI09232.1"/>
    </source>
</evidence>
<keyword evidence="4" id="KW-0378">Hydrolase</keyword>
<evidence type="ECO:0000256" key="6">
    <source>
        <dbReference type="ARBA" id="ARBA00029466"/>
    </source>
</evidence>
<gene>
    <name evidence="7" type="ORF">GCM10007368_25140</name>
</gene>
<evidence type="ECO:0000256" key="5">
    <source>
        <dbReference type="ARBA" id="ARBA00023204"/>
    </source>
</evidence>
<organism evidence="7 8">
    <name type="scientific">Isoptericola cucumis</name>
    <dbReference type="NCBI Taxonomy" id="1776856"/>
    <lineage>
        <taxon>Bacteria</taxon>
        <taxon>Bacillati</taxon>
        <taxon>Actinomycetota</taxon>
        <taxon>Actinomycetes</taxon>
        <taxon>Micrococcales</taxon>
        <taxon>Promicromonosporaceae</taxon>
        <taxon>Isoptericola</taxon>
    </lineage>
</organism>
<evidence type="ECO:0000313" key="8">
    <source>
        <dbReference type="Proteomes" id="UP000632535"/>
    </source>
</evidence>
<dbReference type="EMBL" id="BMDG01000008">
    <property type="protein sequence ID" value="GGI09232.1"/>
    <property type="molecule type" value="Genomic_DNA"/>
</dbReference>
<keyword evidence="8" id="KW-1185">Reference proteome</keyword>